<name>A0AAV7NG29_PLEWA</name>
<dbReference type="EMBL" id="JANPWB010000012">
    <property type="protein sequence ID" value="KAJ1113298.1"/>
    <property type="molecule type" value="Genomic_DNA"/>
</dbReference>
<reference evidence="2" key="1">
    <citation type="journal article" date="2022" name="bioRxiv">
        <title>Sequencing and chromosome-scale assembly of the giantPleurodeles waltlgenome.</title>
        <authorList>
            <person name="Brown T."/>
            <person name="Elewa A."/>
            <person name="Iarovenko S."/>
            <person name="Subramanian E."/>
            <person name="Araus A.J."/>
            <person name="Petzold A."/>
            <person name="Susuki M."/>
            <person name="Suzuki K.-i.T."/>
            <person name="Hayashi T."/>
            <person name="Toyoda A."/>
            <person name="Oliveira C."/>
            <person name="Osipova E."/>
            <person name="Leigh N.D."/>
            <person name="Simon A."/>
            <person name="Yun M.H."/>
        </authorList>
    </citation>
    <scope>NUCLEOTIDE SEQUENCE</scope>
    <source>
        <strain evidence="2">20211129_DDA</strain>
        <tissue evidence="2">Liver</tissue>
    </source>
</reference>
<protein>
    <submittedName>
        <fullName evidence="2">Uncharacterized protein</fullName>
    </submittedName>
</protein>
<gene>
    <name evidence="2" type="ORF">NDU88_001551</name>
</gene>
<accession>A0AAV7NG29</accession>
<dbReference type="Proteomes" id="UP001066276">
    <property type="component" value="Chromosome 8"/>
</dbReference>
<feature type="region of interest" description="Disordered" evidence="1">
    <location>
        <begin position="88"/>
        <end position="109"/>
    </location>
</feature>
<organism evidence="2 3">
    <name type="scientific">Pleurodeles waltl</name>
    <name type="common">Iberian ribbed newt</name>
    <dbReference type="NCBI Taxonomy" id="8319"/>
    <lineage>
        <taxon>Eukaryota</taxon>
        <taxon>Metazoa</taxon>
        <taxon>Chordata</taxon>
        <taxon>Craniata</taxon>
        <taxon>Vertebrata</taxon>
        <taxon>Euteleostomi</taxon>
        <taxon>Amphibia</taxon>
        <taxon>Batrachia</taxon>
        <taxon>Caudata</taxon>
        <taxon>Salamandroidea</taxon>
        <taxon>Salamandridae</taxon>
        <taxon>Pleurodelinae</taxon>
        <taxon>Pleurodeles</taxon>
    </lineage>
</organism>
<evidence type="ECO:0000313" key="2">
    <source>
        <dbReference type="EMBL" id="KAJ1113298.1"/>
    </source>
</evidence>
<proteinExistence type="predicted"/>
<evidence type="ECO:0000256" key="1">
    <source>
        <dbReference type="SAM" id="MobiDB-lite"/>
    </source>
</evidence>
<comment type="caution">
    <text evidence="2">The sequence shown here is derived from an EMBL/GenBank/DDBJ whole genome shotgun (WGS) entry which is preliminary data.</text>
</comment>
<evidence type="ECO:0000313" key="3">
    <source>
        <dbReference type="Proteomes" id="UP001066276"/>
    </source>
</evidence>
<keyword evidence="3" id="KW-1185">Reference proteome</keyword>
<feature type="compositionally biased region" description="Basic residues" evidence="1">
    <location>
        <begin position="132"/>
        <end position="144"/>
    </location>
</feature>
<dbReference type="AlphaFoldDB" id="A0AAV7NG29"/>
<feature type="region of interest" description="Disordered" evidence="1">
    <location>
        <begin position="124"/>
        <end position="144"/>
    </location>
</feature>
<feature type="compositionally biased region" description="Basic residues" evidence="1">
    <location>
        <begin position="88"/>
        <end position="102"/>
    </location>
</feature>
<sequence>MANAGQEPCDSCAGLVQQCRARRSLCPHPPEDRAAQALAMETQGTLCKHIGCPTPEEQGAHAAYKKVPGLMHGECRAFHTNREKKLFGKKHNSQLQSSRKKYTQSSAHAAALTDNVAVRRTPKDAQAALHSIQRKTLRTQKKNR</sequence>